<dbReference type="EMBL" id="FXTT01000008">
    <property type="protein sequence ID" value="SMP36869.1"/>
    <property type="molecule type" value="Genomic_DNA"/>
</dbReference>
<keyword evidence="1" id="KW-0812">Transmembrane</keyword>
<feature type="transmembrane region" description="Helical" evidence="1">
    <location>
        <begin position="160"/>
        <end position="185"/>
    </location>
</feature>
<proteinExistence type="predicted"/>
<keyword evidence="3" id="KW-1185">Reference proteome</keyword>
<evidence type="ECO:0000313" key="2">
    <source>
        <dbReference type="EMBL" id="SMP36869.1"/>
    </source>
</evidence>
<keyword evidence="1" id="KW-0472">Membrane</keyword>
<feature type="transmembrane region" description="Helical" evidence="1">
    <location>
        <begin position="126"/>
        <end position="148"/>
    </location>
</feature>
<feature type="transmembrane region" description="Helical" evidence="1">
    <location>
        <begin position="217"/>
        <end position="246"/>
    </location>
</feature>
<reference evidence="2 3" key="1">
    <citation type="submission" date="2017-05" db="EMBL/GenBank/DDBJ databases">
        <authorList>
            <person name="Varghese N."/>
            <person name="Submissions S."/>
        </authorList>
    </citation>
    <scope>NUCLEOTIDE SEQUENCE [LARGE SCALE GENOMIC DNA]</scope>
    <source>
        <strain evidence="2 3">DSM 15949</strain>
    </source>
</reference>
<organism evidence="2 3">
    <name type="scientific">Roseibium denhamense</name>
    <dbReference type="NCBI Taxonomy" id="76305"/>
    <lineage>
        <taxon>Bacteria</taxon>
        <taxon>Pseudomonadati</taxon>
        <taxon>Pseudomonadota</taxon>
        <taxon>Alphaproteobacteria</taxon>
        <taxon>Hyphomicrobiales</taxon>
        <taxon>Stappiaceae</taxon>
        <taxon>Roseibium</taxon>
    </lineage>
</organism>
<gene>
    <name evidence="2" type="ORF">SAMN06265374_4352</name>
</gene>
<dbReference type="RefSeq" id="WP_155189347.1">
    <property type="nucleotide sequence ID" value="NZ_BAAAEA010000003.1"/>
</dbReference>
<evidence type="ECO:0000256" key="1">
    <source>
        <dbReference type="SAM" id="Phobius"/>
    </source>
</evidence>
<keyword evidence="1" id="KW-1133">Transmembrane helix</keyword>
<evidence type="ECO:0000313" key="3">
    <source>
        <dbReference type="Proteomes" id="UP001157914"/>
    </source>
</evidence>
<sequence>MDLTILEILGASGANFLLFSAVLAFFWKADNALSLEAKSDLSQYLLKIEMERGISKINNYNIVQNVIFWLFGMRIISLRGFIVVILISIISFFYLMSFYVAFPNFLKVPSDEWRLFFSELKKRGGLSFVMPIFGMLGVVSICSVLSLTCTKVSLTRTRRFYSFATMNVLLLIFVLLFPFLCAWLWRVLQDGAVVVGLHMHIYNGIQYTLVADGALSAFAVFVTVIFIPFILACTISFCVSFAELLLKFAPLLKKILYVLPVRETPLRSIGMLTAPFIWLIAAVFF</sequence>
<comment type="caution">
    <text evidence="2">The sequence shown here is derived from an EMBL/GenBank/DDBJ whole genome shotgun (WGS) entry which is preliminary data.</text>
</comment>
<protein>
    <submittedName>
        <fullName evidence="2">Uncharacterized protein</fullName>
    </submittedName>
</protein>
<feature type="transmembrane region" description="Helical" evidence="1">
    <location>
        <begin position="81"/>
        <end position="106"/>
    </location>
</feature>
<feature type="transmembrane region" description="Helical" evidence="1">
    <location>
        <begin position="6"/>
        <end position="27"/>
    </location>
</feature>
<name>A0ABY1PP55_9HYPH</name>
<accession>A0ABY1PP55</accession>
<dbReference type="Proteomes" id="UP001157914">
    <property type="component" value="Unassembled WGS sequence"/>
</dbReference>